<gene>
    <name evidence="8" type="ORF">DIW15_04120</name>
</gene>
<accession>A0A3D4S5G6</accession>
<dbReference type="Gene3D" id="3.40.50.11820">
    <property type="match status" value="1"/>
</dbReference>
<keyword evidence="3" id="KW-1003">Cell membrane</keyword>
<dbReference type="AlphaFoldDB" id="A0A3D4S5G6"/>
<dbReference type="InterPro" id="IPR051612">
    <property type="entry name" value="Teichoic_Acid_Biosynth"/>
</dbReference>
<proteinExistence type="inferred from homology"/>
<feature type="compositionally biased region" description="Polar residues" evidence="7">
    <location>
        <begin position="415"/>
        <end position="426"/>
    </location>
</feature>
<dbReference type="InterPro" id="IPR043149">
    <property type="entry name" value="TagF_N"/>
</dbReference>
<protein>
    <submittedName>
        <fullName evidence="8">CDP-glycerol--glycerophosphate glycerophosphotransferase</fullName>
    </submittedName>
</protein>
<feature type="region of interest" description="Disordered" evidence="7">
    <location>
        <begin position="408"/>
        <end position="432"/>
    </location>
</feature>
<evidence type="ECO:0000256" key="5">
    <source>
        <dbReference type="ARBA" id="ARBA00022944"/>
    </source>
</evidence>
<dbReference type="STRING" id="1121105.GCA_000421665_00368"/>
<dbReference type="InterPro" id="IPR007554">
    <property type="entry name" value="Glycerophosphate_synth"/>
</dbReference>
<dbReference type="SUPFAM" id="SSF53756">
    <property type="entry name" value="UDP-Glycosyltransferase/glycogen phosphorylase"/>
    <property type="match status" value="1"/>
</dbReference>
<dbReference type="Proteomes" id="UP000262195">
    <property type="component" value="Unassembled WGS sequence"/>
</dbReference>
<evidence type="ECO:0000313" key="8">
    <source>
        <dbReference type="EMBL" id="HCS93876.1"/>
    </source>
</evidence>
<reference evidence="8 9" key="1">
    <citation type="journal article" date="2018" name="Nat. Biotechnol.">
        <title>A standardized bacterial taxonomy based on genome phylogeny substantially revises the tree of life.</title>
        <authorList>
            <person name="Parks D.H."/>
            <person name="Chuvochina M."/>
            <person name="Waite D.W."/>
            <person name="Rinke C."/>
            <person name="Skarshewski A."/>
            <person name="Chaumeil P.A."/>
            <person name="Hugenholtz P."/>
        </authorList>
    </citation>
    <scope>NUCLEOTIDE SEQUENCE [LARGE SCALE GENOMIC DNA]</scope>
    <source>
        <strain evidence="8">UBA11306</strain>
    </source>
</reference>
<sequence>MLMKILIQQLIERLVALCFFVIGLFPKKEVVYFESMHGRQYSDNPRAIYEQLVSLNTERKSVSSQSLVNDKSDFELIWGVKKGFESDFVDAEVPYMTRFSLRWFLLMPRARVWVINTRTPLWLVKSKDTIYIQTWHGTPLKKIGIDVRSDNKPSAYEKYSRDFVKESARWNYLLAPNPYSKEIFKEAFQYSGKMICCGYPRNDILINEKNNADLKRKIKENIGLLDQDEREIVLYCPTWRDNNQINSNRYRFDEGIDFRKWEKELVKNTVLLVRGHYLTDYKGESDGNIINVSNYEDVNQLLLIADILITDYSSVMFDYSLLDRPVILYVPDRNEYVYRTRGIYFDIFTENKQLVAESKMDLESKLKAILMKNATMSMLKTDNIANWEKGIASQKVAELILGNLKMTNEKKGENENAQDNPRSSRTNRSENW</sequence>
<evidence type="ECO:0000256" key="7">
    <source>
        <dbReference type="SAM" id="MobiDB-lite"/>
    </source>
</evidence>
<evidence type="ECO:0000256" key="3">
    <source>
        <dbReference type="ARBA" id="ARBA00022475"/>
    </source>
</evidence>
<dbReference type="PANTHER" id="PTHR37316">
    <property type="entry name" value="TEICHOIC ACID GLYCEROL-PHOSPHATE PRIMASE"/>
    <property type="match status" value="1"/>
</dbReference>
<comment type="subcellular location">
    <subcellularLocation>
        <location evidence="1">Cell membrane</location>
        <topology evidence="1">Peripheral membrane protein</topology>
    </subcellularLocation>
</comment>
<evidence type="ECO:0000256" key="1">
    <source>
        <dbReference type="ARBA" id="ARBA00004202"/>
    </source>
</evidence>
<dbReference type="PANTHER" id="PTHR37316:SF3">
    <property type="entry name" value="TEICHOIC ACID GLYCEROL-PHOSPHATE TRANSFERASE"/>
    <property type="match status" value="1"/>
</dbReference>
<dbReference type="InterPro" id="IPR043148">
    <property type="entry name" value="TagF_C"/>
</dbReference>
<comment type="caution">
    <text evidence="8">The sequence shown here is derived from an EMBL/GenBank/DDBJ whole genome shotgun (WGS) entry which is preliminary data.</text>
</comment>
<dbReference type="EMBL" id="DQHO01000027">
    <property type="protein sequence ID" value="HCS93876.1"/>
    <property type="molecule type" value="Genomic_DNA"/>
</dbReference>
<keyword evidence="6" id="KW-0472">Membrane</keyword>
<evidence type="ECO:0000256" key="6">
    <source>
        <dbReference type="ARBA" id="ARBA00023136"/>
    </source>
</evidence>
<dbReference type="Pfam" id="PF04464">
    <property type="entry name" value="Glyphos_transf"/>
    <property type="match status" value="1"/>
</dbReference>
<organism evidence="8 9">
    <name type="scientific">Bavariicoccus seileri</name>
    <dbReference type="NCBI Taxonomy" id="549685"/>
    <lineage>
        <taxon>Bacteria</taxon>
        <taxon>Bacillati</taxon>
        <taxon>Bacillota</taxon>
        <taxon>Bacilli</taxon>
        <taxon>Lactobacillales</taxon>
        <taxon>Enterococcaceae</taxon>
        <taxon>Bavariicoccus</taxon>
    </lineage>
</organism>
<evidence type="ECO:0000256" key="4">
    <source>
        <dbReference type="ARBA" id="ARBA00022679"/>
    </source>
</evidence>
<keyword evidence="4 8" id="KW-0808">Transferase</keyword>
<dbReference type="GO" id="GO:0005886">
    <property type="term" value="C:plasma membrane"/>
    <property type="evidence" value="ECO:0007669"/>
    <property type="project" value="UniProtKB-SubCell"/>
</dbReference>
<dbReference type="GO" id="GO:0047355">
    <property type="term" value="F:CDP-glycerol glycerophosphotransferase activity"/>
    <property type="evidence" value="ECO:0007669"/>
    <property type="project" value="InterPro"/>
</dbReference>
<evidence type="ECO:0000313" key="9">
    <source>
        <dbReference type="Proteomes" id="UP000262195"/>
    </source>
</evidence>
<comment type="similarity">
    <text evidence="2">Belongs to the CDP-glycerol glycerophosphotransferase family.</text>
</comment>
<name>A0A3D4S5G6_9ENTE</name>
<evidence type="ECO:0000256" key="2">
    <source>
        <dbReference type="ARBA" id="ARBA00010488"/>
    </source>
</evidence>
<dbReference type="GO" id="GO:0019350">
    <property type="term" value="P:teichoic acid biosynthetic process"/>
    <property type="evidence" value="ECO:0007669"/>
    <property type="project" value="UniProtKB-KW"/>
</dbReference>
<keyword evidence="5" id="KW-0777">Teichoic acid biosynthesis</keyword>
<dbReference type="Gene3D" id="3.40.50.12580">
    <property type="match status" value="1"/>
</dbReference>